<name>A0ABR0KGS6_9EURO</name>
<protein>
    <submittedName>
        <fullName evidence="6">E3 SUMO-protein ligase pli1</fullName>
    </submittedName>
</protein>
<feature type="compositionally biased region" description="Low complexity" evidence="3">
    <location>
        <begin position="82"/>
        <end position="101"/>
    </location>
</feature>
<evidence type="ECO:0000256" key="3">
    <source>
        <dbReference type="SAM" id="MobiDB-lite"/>
    </source>
</evidence>
<dbReference type="PROSITE" id="PS51466">
    <property type="entry name" value="PINIT"/>
    <property type="match status" value="1"/>
</dbReference>
<accession>A0ABR0KGS6</accession>
<evidence type="ECO:0000313" key="6">
    <source>
        <dbReference type="EMBL" id="KAK5094899.1"/>
    </source>
</evidence>
<evidence type="ECO:0000256" key="2">
    <source>
        <dbReference type="ARBA" id="ARBA00005383"/>
    </source>
</evidence>
<keyword evidence="7" id="KW-1185">Reference proteome</keyword>
<dbReference type="InterPro" id="IPR038654">
    <property type="entry name" value="PINIT_sf"/>
</dbReference>
<comment type="similarity">
    <text evidence="2">Belongs to the PIAS family.</text>
</comment>
<feature type="domain" description="SAP" evidence="4">
    <location>
        <begin position="22"/>
        <end position="56"/>
    </location>
</feature>
<organism evidence="6 7">
    <name type="scientific">Lithohypha guttulata</name>
    <dbReference type="NCBI Taxonomy" id="1690604"/>
    <lineage>
        <taxon>Eukaryota</taxon>
        <taxon>Fungi</taxon>
        <taxon>Dikarya</taxon>
        <taxon>Ascomycota</taxon>
        <taxon>Pezizomycotina</taxon>
        <taxon>Eurotiomycetes</taxon>
        <taxon>Chaetothyriomycetidae</taxon>
        <taxon>Chaetothyriales</taxon>
        <taxon>Trichomeriaceae</taxon>
        <taxon>Lithohypha</taxon>
    </lineage>
</organism>
<evidence type="ECO:0000313" key="7">
    <source>
        <dbReference type="Proteomes" id="UP001345013"/>
    </source>
</evidence>
<dbReference type="EMBL" id="JAVRRG010000031">
    <property type="protein sequence ID" value="KAK5094899.1"/>
    <property type="molecule type" value="Genomic_DNA"/>
</dbReference>
<dbReference type="InterPro" id="IPR036361">
    <property type="entry name" value="SAP_dom_sf"/>
</dbReference>
<comment type="pathway">
    <text evidence="1">Protein modification; protein sumoylation.</text>
</comment>
<dbReference type="Proteomes" id="UP001345013">
    <property type="component" value="Unassembled WGS sequence"/>
</dbReference>
<evidence type="ECO:0000256" key="1">
    <source>
        <dbReference type="ARBA" id="ARBA00004718"/>
    </source>
</evidence>
<dbReference type="InterPro" id="IPR003034">
    <property type="entry name" value="SAP_dom"/>
</dbReference>
<proteinExistence type="inferred from homology"/>
<dbReference type="Pfam" id="PF14324">
    <property type="entry name" value="PINIT"/>
    <property type="match status" value="1"/>
</dbReference>
<feature type="domain" description="PINIT" evidence="5">
    <location>
        <begin position="137"/>
        <end position="297"/>
    </location>
</feature>
<evidence type="ECO:0000259" key="5">
    <source>
        <dbReference type="PROSITE" id="PS51466"/>
    </source>
</evidence>
<dbReference type="GO" id="GO:0016874">
    <property type="term" value="F:ligase activity"/>
    <property type="evidence" value="ECO:0007669"/>
    <property type="project" value="UniProtKB-KW"/>
</dbReference>
<sequence length="339" mass="37601">MASMSGAHTVQGDLVRGVLAEVNTLTVDRLKRVLKAENLTVSGLKNELQIRLRAHVHECDRNNDQNGLRRIKDAIRGYPSSHNTAAYNPNPYPSPYSNHTPASSASPQNYYTSPTPRLPPPPGVMPNVGYNSSTLLQLIFNNSTLIDSVAGRVTFKNSPFYTIQKQLSNVVELKPREQTRDTARLTINLDDALATRFHSDSSCRAMVFCAADSFDSAWKPVDIAFPHHAELRCNQDEVKVNLKGLKNKPGSTRPVDVTPFLRKKAGFPNNIELVYALTNKGANQQKYLLLVNLVQKKSIDSLVEELKRGKYLSKARVIQESKLDLCFSPVAVLTSASDE</sequence>
<dbReference type="Gene3D" id="2.60.120.780">
    <property type="entry name" value="PINIT domain"/>
    <property type="match status" value="1"/>
</dbReference>
<dbReference type="SMART" id="SM00513">
    <property type="entry name" value="SAP"/>
    <property type="match status" value="1"/>
</dbReference>
<keyword evidence="6" id="KW-0436">Ligase</keyword>
<feature type="region of interest" description="Disordered" evidence="3">
    <location>
        <begin position="79"/>
        <end position="122"/>
    </location>
</feature>
<comment type="caution">
    <text evidence="6">The sequence shown here is derived from an EMBL/GenBank/DDBJ whole genome shotgun (WGS) entry which is preliminary data.</text>
</comment>
<gene>
    <name evidence="6" type="primary">pli1</name>
    <name evidence="6" type="ORF">LTR24_003347</name>
</gene>
<dbReference type="Pfam" id="PF02037">
    <property type="entry name" value="SAP"/>
    <property type="match status" value="1"/>
</dbReference>
<dbReference type="PROSITE" id="PS50800">
    <property type="entry name" value="SAP"/>
    <property type="match status" value="1"/>
</dbReference>
<dbReference type="Gene3D" id="1.10.720.30">
    <property type="entry name" value="SAP domain"/>
    <property type="match status" value="1"/>
</dbReference>
<reference evidence="6 7" key="1">
    <citation type="submission" date="2023-08" db="EMBL/GenBank/DDBJ databases">
        <title>Black Yeasts Isolated from many extreme environments.</title>
        <authorList>
            <person name="Coleine C."/>
            <person name="Stajich J.E."/>
            <person name="Selbmann L."/>
        </authorList>
    </citation>
    <scope>NUCLEOTIDE SEQUENCE [LARGE SCALE GENOMIC DNA]</scope>
    <source>
        <strain evidence="6 7">CCFEE 5885</strain>
    </source>
</reference>
<dbReference type="InterPro" id="IPR023321">
    <property type="entry name" value="PINIT"/>
</dbReference>
<evidence type="ECO:0000259" key="4">
    <source>
        <dbReference type="PROSITE" id="PS50800"/>
    </source>
</evidence>
<feature type="compositionally biased region" description="Polar residues" evidence="3">
    <location>
        <begin position="102"/>
        <end position="113"/>
    </location>
</feature>
<dbReference type="SUPFAM" id="SSF68906">
    <property type="entry name" value="SAP domain"/>
    <property type="match status" value="1"/>
</dbReference>